<dbReference type="InterPro" id="IPR050807">
    <property type="entry name" value="TransReg_Diox_bact_type"/>
</dbReference>
<dbReference type="GO" id="GO:0005829">
    <property type="term" value="C:cytosol"/>
    <property type="evidence" value="ECO:0007669"/>
    <property type="project" value="TreeGrafter"/>
</dbReference>
<dbReference type="GO" id="GO:0003700">
    <property type="term" value="F:DNA-binding transcription factor activity"/>
    <property type="evidence" value="ECO:0007669"/>
    <property type="project" value="TreeGrafter"/>
</dbReference>
<dbReference type="Proteomes" id="UP000434044">
    <property type="component" value="Unassembled WGS sequence"/>
</dbReference>
<dbReference type="SUPFAM" id="SSF47413">
    <property type="entry name" value="lambda repressor-like DNA-binding domains"/>
    <property type="match status" value="1"/>
</dbReference>
<proteinExistence type="predicted"/>
<gene>
    <name evidence="3" type="ORF">GJ668_08710</name>
</gene>
<comment type="caution">
    <text evidence="3">The sequence shown here is derived from an EMBL/GenBank/DDBJ whole genome shotgun (WGS) entry which is preliminary data.</text>
</comment>
<evidence type="ECO:0000313" key="3">
    <source>
        <dbReference type="EMBL" id="MTW21178.1"/>
    </source>
</evidence>
<dbReference type="AlphaFoldDB" id="A0A6N8ECY3"/>
<sequence length="155" mass="17639">MLALESDKHQRRRHTMSFGKNVRRMRQDKGWSQYQLSNRTGIKVGHISKLEQDEGDPKLSTLYKLMDALGCSPDSLLMDVEKMNQDAILKQTLERAMKLTELNKAAIIEVIDGYCRACGMEQAFIPGNNLLRHFIAPRERLPIAEVLKGSQDAEP</sequence>
<dbReference type="Pfam" id="PF01381">
    <property type="entry name" value="HTH_3"/>
    <property type="match status" value="1"/>
</dbReference>
<name>A0A6N8ECY3_9GAMM</name>
<reference evidence="3 4" key="1">
    <citation type="submission" date="2019-11" db="EMBL/GenBank/DDBJ databases">
        <title>Whole-genome sequence of the anaerobic purple sulfur bacterium Allochromatium palmeri DSM 15591.</title>
        <authorList>
            <person name="Kyndt J.A."/>
            <person name="Meyer T.E."/>
        </authorList>
    </citation>
    <scope>NUCLEOTIDE SEQUENCE [LARGE SCALE GENOMIC DNA]</scope>
    <source>
        <strain evidence="3 4">DSM 15591</strain>
    </source>
</reference>
<dbReference type="EMBL" id="WNKT01000014">
    <property type="protein sequence ID" value="MTW21178.1"/>
    <property type="molecule type" value="Genomic_DNA"/>
</dbReference>
<dbReference type="OrthoDB" id="9792093at2"/>
<protein>
    <submittedName>
        <fullName evidence="3">Helix-turn-helix domain-containing protein</fullName>
    </submittedName>
</protein>
<dbReference type="Gene3D" id="1.10.260.40">
    <property type="entry name" value="lambda repressor-like DNA-binding domains"/>
    <property type="match status" value="1"/>
</dbReference>
<dbReference type="SMART" id="SM00530">
    <property type="entry name" value="HTH_XRE"/>
    <property type="match status" value="1"/>
</dbReference>
<dbReference type="PANTHER" id="PTHR46797:SF1">
    <property type="entry name" value="METHYLPHOSPHONATE SYNTHASE"/>
    <property type="match status" value="1"/>
</dbReference>
<evidence type="ECO:0000313" key="4">
    <source>
        <dbReference type="Proteomes" id="UP000434044"/>
    </source>
</evidence>
<dbReference type="PROSITE" id="PS50943">
    <property type="entry name" value="HTH_CROC1"/>
    <property type="match status" value="1"/>
</dbReference>
<dbReference type="PANTHER" id="PTHR46797">
    <property type="entry name" value="HTH-TYPE TRANSCRIPTIONAL REGULATOR"/>
    <property type="match status" value="1"/>
</dbReference>
<dbReference type="InterPro" id="IPR010982">
    <property type="entry name" value="Lambda_DNA-bd_dom_sf"/>
</dbReference>
<keyword evidence="4" id="KW-1185">Reference proteome</keyword>
<evidence type="ECO:0000256" key="1">
    <source>
        <dbReference type="ARBA" id="ARBA00023125"/>
    </source>
</evidence>
<dbReference type="CDD" id="cd00093">
    <property type="entry name" value="HTH_XRE"/>
    <property type="match status" value="1"/>
</dbReference>
<feature type="domain" description="HTH cro/C1-type" evidence="2">
    <location>
        <begin position="22"/>
        <end position="76"/>
    </location>
</feature>
<accession>A0A6N8ECY3</accession>
<dbReference type="GO" id="GO:0003677">
    <property type="term" value="F:DNA binding"/>
    <property type="evidence" value="ECO:0007669"/>
    <property type="project" value="UniProtKB-KW"/>
</dbReference>
<keyword evidence="1" id="KW-0238">DNA-binding</keyword>
<organism evidence="3 4">
    <name type="scientific">Allochromatium palmeri</name>
    <dbReference type="NCBI Taxonomy" id="231048"/>
    <lineage>
        <taxon>Bacteria</taxon>
        <taxon>Pseudomonadati</taxon>
        <taxon>Pseudomonadota</taxon>
        <taxon>Gammaproteobacteria</taxon>
        <taxon>Chromatiales</taxon>
        <taxon>Chromatiaceae</taxon>
        <taxon>Allochromatium</taxon>
    </lineage>
</organism>
<dbReference type="InterPro" id="IPR001387">
    <property type="entry name" value="Cro/C1-type_HTH"/>
</dbReference>
<evidence type="ECO:0000259" key="2">
    <source>
        <dbReference type="PROSITE" id="PS50943"/>
    </source>
</evidence>